<organism evidence="3 4">
    <name type="scientific">Dictyobacter alpinus</name>
    <dbReference type="NCBI Taxonomy" id="2014873"/>
    <lineage>
        <taxon>Bacteria</taxon>
        <taxon>Bacillati</taxon>
        <taxon>Chloroflexota</taxon>
        <taxon>Ktedonobacteria</taxon>
        <taxon>Ktedonobacterales</taxon>
        <taxon>Dictyobacteraceae</taxon>
        <taxon>Dictyobacter</taxon>
    </lineage>
</organism>
<feature type="region of interest" description="Disordered" evidence="1">
    <location>
        <begin position="71"/>
        <end position="95"/>
    </location>
</feature>
<accession>A0A402BBI0</accession>
<dbReference type="OrthoDB" id="384737at2"/>
<dbReference type="EMBL" id="BIFT01000001">
    <property type="protein sequence ID" value="GCE28694.1"/>
    <property type="molecule type" value="Genomic_DNA"/>
</dbReference>
<dbReference type="AlphaFoldDB" id="A0A402BBI0"/>
<dbReference type="Pfam" id="PF03992">
    <property type="entry name" value="ABM"/>
    <property type="match status" value="1"/>
</dbReference>
<dbReference type="Gene3D" id="3.30.70.100">
    <property type="match status" value="1"/>
</dbReference>
<dbReference type="Proteomes" id="UP000287171">
    <property type="component" value="Unassembled WGS sequence"/>
</dbReference>
<name>A0A402BBI0_9CHLR</name>
<evidence type="ECO:0000313" key="4">
    <source>
        <dbReference type="Proteomes" id="UP000287171"/>
    </source>
</evidence>
<sequence length="95" mass="10659">MFIAVNKVNVPADKQPMVIKGFEHAAPAMKQFKGFLGLELWTADDNSILAISRWESKEDLDEYTKNDLFKQHHGGASREDSQPGSVTYYNGQVLS</sequence>
<dbReference type="InterPro" id="IPR011008">
    <property type="entry name" value="Dimeric_a/b-barrel"/>
</dbReference>
<keyword evidence="4" id="KW-1185">Reference proteome</keyword>
<gene>
    <name evidence="3" type="ORF">KDA_41780</name>
</gene>
<protein>
    <recommendedName>
        <fullName evidence="2">ABM domain-containing protein</fullName>
    </recommendedName>
</protein>
<proteinExistence type="predicted"/>
<evidence type="ECO:0000313" key="3">
    <source>
        <dbReference type="EMBL" id="GCE28694.1"/>
    </source>
</evidence>
<dbReference type="RefSeq" id="WP_126628879.1">
    <property type="nucleotide sequence ID" value="NZ_BIFT01000001.1"/>
</dbReference>
<comment type="caution">
    <text evidence="3">The sequence shown here is derived from an EMBL/GenBank/DDBJ whole genome shotgun (WGS) entry which is preliminary data.</text>
</comment>
<evidence type="ECO:0000259" key="2">
    <source>
        <dbReference type="PROSITE" id="PS51725"/>
    </source>
</evidence>
<dbReference type="InterPro" id="IPR007138">
    <property type="entry name" value="ABM_dom"/>
</dbReference>
<dbReference type="SUPFAM" id="SSF54909">
    <property type="entry name" value="Dimeric alpha+beta barrel"/>
    <property type="match status" value="1"/>
</dbReference>
<evidence type="ECO:0000256" key="1">
    <source>
        <dbReference type="SAM" id="MobiDB-lite"/>
    </source>
</evidence>
<feature type="compositionally biased region" description="Polar residues" evidence="1">
    <location>
        <begin position="82"/>
        <end position="95"/>
    </location>
</feature>
<feature type="domain" description="ABM" evidence="2">
    <location>
        <begin position="2"/>
        <end position="89"/>
    </location>
</feature>
<feature type="compositionally biased region" description="Basic and acidic residues" evidence="1">
    <location>
        <begin position="71"/>
        <end position="81"/>
    </location>
</feature>
<reference evidence="4" key="1">
    <citation type="submission" date="2018-12" db="EMBL/GenBank/DDBJ databases">
        <title>Tengunoibacter tsumagoiensis gen. nov., sp. nov., Dictyobacter kobayashii sp. nov., D. alpinus sp. nov., and D. joshuensis sp. nov. and description of Dictyobacteraceae fam. nov. within the order Ktedonobacterales isolated from Tengu-no-mugimeshi.</title>
        <authorList>
            <person name="Wang C.M."/>
            <person name="Zheng Y."/>
            <person name="Sakai Y."/>
            <person name="Toyoda A."/>
            <person name="Minakuchi Y."/>
            <person name="Abe K."/>
            <person name="Yokota A."/>
            <person name="Yabe S."/>
        </authorList>
    </citation>
    <scope>NUCLEOTIDE SEQUENCE [LARGE SCALE GENOMIC DNA]</scope>
    <source>
        <strain evidence="4">Uno16</strain>
    </source>
</reference>
<dbReference type="PROSITE" id="PS51725">
    <property type="entry name" value="ABM"/>
    <property type="match status" value="1"/>
</dbReference>